<keyword evidence="3" id="KW-1185">Reference proteome</keyword>
<dbReference type="EMBL" id="BMPE01000014">
    <property type="protein sequence ID" value="GGL12762.1"/>
    <property type="molecule type" value="Genomic_DNA"/>
</dbReference>
<evidence type="ECO:0000313" key="3">
    <source>
        <dbReference type="Proteomes" id="UP000604341"/>
    </source>
</evidence>
<feature type="region of interest" description="Disordered" evidence="1">
    <location>
        <begin position="50"/>
        <end position="79"/>
    </location>
</feature>
<protein>
    <submittedName>
        <fullName evidence="2">Uncharacterized protein</fullName>
    </submittedName>
</protein>
<evidence type="ECO:0000256" key="1">
    <source>
        <dbReference type="SAM" id="MobiDB-lite"/>
    </source>
</evidence>
<evidence type="ECO:0000313" key="2">
    <source>
        <dbReference type="EMBL" id="GGL12762.1"/>
    </source>
</evidence>
<dbReference type="Proteomes" id="UP000604341">
    <property type="component" value="Unassembled WGS sequence"/>
</dbReference>
<feature type="compositionally biased region" description="Low complexity" evidence="1">
    <location>
        <begin position="53"/>
        <end position="66"/>
    </location>
</feature>
<comment type="caution">
    <text evidence="2">The sequence shown here is derived from an EMBL/GenBank/DDBJ whole genome shotgun (WGS) entry which is preliminary data.</text>
</comment>
<organism evidence="2 3">
    <name type="scientific">Deinococcus radiotolerans</name>
    <dbReference type="NCBI Taxonomy" id="1309407"/>
    <lineage>
        <taxon>Bacteria</taxon>
        <taxon>Thermotogati</taxon>
        <taxon>Deinococcota</taxon>
        <taxon>Deinococci</taxon>
        <taxon>Deinococcales</taxon>
        <taxon>Deinococcaceae</taxon>
        <taxon>Deinococcus</taxon>
    </lineage>
</organism>
<sequence>MKNILSNDRCARHTRGQIITLRFNLISKSGQWDHLHTCASEPRNTSLLRAGKSTAPSAAAPSRWPSMQDEVATAGAPTR</sequence>
<proteinExistence type="predicted"/>
<accession>A0ABQ2FNY4</accession>
<reference evidence="3" key="1">
    <citation type="journal article" date="2019" name="Int. J. Syst. Evol. Microbiol.">
        <title>The Global Catalogue of Microorganisms (GCM) 10K type strain sequencing project: providing services to taxonomists for standard genome sequencing and annotation.</title>
        <authorList>
            <consortium name="The Broad Institute Genomics Platform"/>
            <consortium name="The Broad Institute Genome Sequencing Center for Infectious Disease"/>
            <person name="Wu L."/>
            <person name="Ma J."/>
        </authorList>
    </citation>
    <scope>NUCLEOTIDE SEQUENCE [LARGE SCALE GENOMIC DNA]</scope>
    <source>
        <strain evidence="3">JCM 19173</strain>
    </source>
</reference>
<name>A0ABQ2FNY4_9DEIO</name>
<gene>
    <name evidence="2" type="ORF">GCM10010844_34360</name>
</gene>